<dbReference type="Proteomes" id="UP001371456">
    <property type="component" value="Unassembled WGS sequence"/>
</dbReference>
<name>A0AAN8TQ68_SOLBU</name>
<sequence>MVSTLLDAFTIQFHESNNGDFLLLLPTLIMIFGGSTRRLKHSVYVEESVDDGGCDAIEIYVESIVNTLTISDQGGRIQNHLAENYA</sequence>
<reference evidence="1 2" key="1">
    <citation type="submission" date="2024-02" db="EMBL/GenBank/DDBJ databases">
        <title>de novo genome assembly of Solanum bulbocastanum strain 11H21.</title>
        <authorList>
            <person name="Hosaka A.J."/>
        </authorList>
    </citation>
    <scope>NUCLEOTIDE SEQUENCE [LARGE SCALE GENOMIC DNA]</scope>
    <source>
        <tissue evidence="1">Young leaves</tissue>
    </source>
</reference>
<comment type="caution">
    <text evidence="1">The sequence shown here is derived from an EMBL/GenBank/DDBJ whole genome shotgun (WGS) entry which is preliminary data.</text>
</comment>
<protein>
    <submittedName>
        <fullName evidence="1">Uncharacterized protein</fullName>
    </submittedName>
</protein>
<dbReference type="AlphaFoldDB" id="A0AAN8TQ68"/>
<gene>
    <name evidence="1" type="ORF">RDI58_012656</name>
</gene>
<keyword evidence="2" id="KW-1185">Reference proteome</keyword>
<proteinExistence type="predicted"/>
<accession>A0AAN8TQ68</accession>
<evidence type="ECO:0000313" key="2">
    <source>
        <dbReference type="Proteomes" id="UP001371456"/>
    </source>
</evidence>
<dbReference type="EMBL" id="JBANQN010000005">
    <property type="protein sequence ID" value="KAK6788858.1"/>
    <property type="molecule type" value="Genomic_DNA"/>
</dbReference>
<evidence type="ECO:0000313" key="1">
    <source>
        <dbReference type="EMBL" id="KAK6788858.1"/>
    </source>
</evidence>
<organism evidence="1 2">
    <name type="scientific">Solanum bulbocastanum</name>
    <name type="common">Wild potato</name>
    <dbReference type="NCBI Taxonomy" id="147425"/>
    <lineage>
        <taxon>Eukaryota</taxon>
        <taxon>Viridiplantae</taxon>
        <taxon>Streptophyta</taxon>
        <taxon>Embryophyta</taxon>
        <taxon>Tracheophyta</taxon>
        <taxon>Spermatophyta</taxon>
        <taxon>Magnoliopsida</taxon>
        <taxon>eudicotyledons</taxon>
        <taxon>Gunneridae</taxon>
        <taxon>Pentapetalae</taxon>
        <taxon>asterids</taxon>
        <taxon>lamiids</taxon>
        <taxon>Solanales</taxon>
        <taxon>Solanaceae</taxon>
        <taxon>Solanoideae</taxon>
        <taxon>Solaneae</taxon>
        <taxon>Solanum</taxon>
    </lineage>
</organism>